<dbReference type="AlphaFoldDB" id="A0A937XCM2"/>
<feature type="binding site" evidence="1">
    <location>
        <position position="371"/>
    </location>
    <ligand>
        <name>Mn(2+)</name>
        <dbReference type="ChEBI" id="CHEBI:29035"/>
        <label>2</label>
    </ligand>
</feature>
<evidence type="ECO:0000259" key="2">
    <source>
        <dbReference type="Pfam" id="PF07687"/>
    </source>
</evidence>
<evidence type="ECO:0000313" key="4">
    <source>
        <dbReference type="Proteomes" id="UP000779900"/>
    </source>
</evidence>
<dbReference type="Pfam" id="PF07687">
    <property type="entry name" value="M20_dimer"/>
    <property type="match status" value="1"/>
</dbReference>
<dbReference type="Gene3D" id="3.30.70.360">
    <property type="match status" value="1"/>
</dbReference>
<keyword evidence="1" id="KW-0464">Manganese</keyword>
<comment type="caution">
    <text evidence="3">The sequence shown here is derived from an EMBL/GenBank/DDBJ whole genome shotgun (WGS) entry which is preliminary data.</text>
</comment>
<dbReference type="SUPFAM" id="SSF53187">
    <property type="entry name" value="Zn-dependent exopeptidases"/>
    <property type="match status" value="1"/>
</dbReference>
<dbReference type="Pfam" id="PF01546">
    <property type="entry name" value="Peptidase_M20"/>
    <property type="match status" value="1"/>
</dbReference>
<dbReference type="GO" id="GO:0046872">
    <property type="term" value="F:metal ion binding"/>
    <property type="evidence" value="ECO:0007669"/>
    <property type="project" value="UniProtKB-KW"/>
</dbReference>
<keyword evidence="1" id="KW-0479">Metal-binding</keyword>
<dbReference type="EMBL" id="VGIR01000005">
    <property type="protein sequence ID" value="MBM3330547.1"/>
    <property type="molecule type" value="Genomic_DNA"/>
</dbReference>
<evidence type="ECO:0000256" key="1">
    <source>
        <dbReference type="PIRSR" id="PIRSR005962-1"/>
    </source>
</evidence>
<organism evidence="3 4">
    <name type="scientific">candidate division WOR-3 bacterium</name>
    <dbReference type="NCBI Taxonomy" id="2052148"/>
    <lineage>
        <taxon>Bacteria</taxon>
        <taxon>Bacteria division WOR-3</taxon>
    </lineage>
</organism>
<feature type="binding site" evidence="1">
    <location>
        <position position="137"/>
    </location>
    <ligand>
        <name>Mn(2+)</name>
        <dbReference type="ChEBI" id="CHEBI:29035"/>
        <label>2</label>
    </ligand>
</feature>
<accession>A0A937XCM2</accession>
<dbReference type="SUPFAM" id="SSF55031">
    <property type="entry name" value="Bacterial exopeptidase dimerisation domain"/>
    <property type="match status" value="1"/>
</dbReference>
<comment type="cofactor">
    <cofactor evidence="1">
        <name>Mn(2+)</name>
        <dbReference type="ChEBI" id="CHEBI:29035"/>
    </cofactor>
    <text evidence="1">The Mn(2+) ion enhances activity.</text>
</comment>
<feature type="binding site" evidence="1">
    <location>
        <position position="101"/>
    </location>
    <ligand>
        <name>Mn(2+)</name>
        <dbReference type="ChEBI" id="CHEBI:29035"/>
        <label>2</label>
    </ligand>
</feature>
<name>A0A937XCM2_UNCW3</name>
<reference evidence="3" key="1">
    <citation type="submission" date="2019-03" db="EMBL/GenBank/DDBJ databases">
        <title>Lake Tanganyika Metagenome-Assembled Genomes (MAGs).</title>
        <authorList>
            <person name="Tran P."/>
        </authorList>
    </citation>
    <scope>NUCLEOTIDE SEQUENCE</scope>
    <source>
        <strain evidence="3">K_DeepCast_150m_m2_040</strain>
    </source>
</reference>
<dbReference type="InterPro" id="IPR017439">
    <property type="entry name" value="Amidohydrolase"/>
</dbReference>
<sequence>MIELDDSLVSGVKNLRRWFHQHPEPSFEERKTQDRIVEVLNGLGIENRRAGETGVIADIRGNGTGRTIALRSDMDALRIQEAETELNGEYRSQNAGVMHACGHDGHMAMLLGAARWLQEHWDKLAGNVRLIFQPAEEVPPGGAVSMIADGCLDGVDAIIAAHIFGNMPLSRIGFRPGPFMASSRTFKVSIKGKPGHHMCPQENIDPIQIAARFISTIQTDIRQRLNPNARYVLGFGEVHSGMQHNQTPAEAEVVGTFRAYDLRDSETIAGAIKSNLDGLMLSFGSSLTPHPSSPVPSYTLDAEPAYPPLVNNPAFTKRASEVLKRSFPDVDDDMEPNLGAEDFACYLDKVPGMFLFLGGANPERGITAMNHSDRFDMDEAVLATGTKALVTLATDFLRDPASYLSR</sequence>
<dbReference type="PANTHER" id="PTHR11014">
    <property type="entry name" value="PEPTIDASE M20 FAMILY MEMBER"/>
    <property type="match status" value="1"/>
</dbReference>
<dbReference type="Gene3D" id="3.40.630.10">
    <property type="entry name" value="Zn peptidases"/>
    <property type="match status" value="1"/>
</dbReference>
<dbReference type="Proteomes" id="UP000779900">
    <property type="component" value="Unassembled WGS sequence"/>
</dbReference>
<gene>
    <name evidence="3" type="ORF">FJY68_01690</name>
</gene>
<dbReference type="PANTHER" id="PTHR11014:SF63">
    <property type="entry name" value="METALLOPEPTIDASE, PUTATIVE (AFU_ORTHOLOGUE AFUA_6G09600)-RELATED"/>
    <property type="match status" value="1"/>
</dbReference>
<feature type="binding site" evidence="1">
    <location>
        <position position="162"/>
    </location>
    <ligand>
        <name>Mn(2+)</name>
        <dbReference type="ChEBI" id="CHEBI:29035"/>
        <label>2</label>
    </ligand>
</feature>
<feature type="domain" description="Peptidase M20 dimerisation" evidence="2">
    <location>
        <begin position="184"/>
        <end position="277"/>
    </location>
</feature>
<evidence type="ECO:0000313" key="3">
    <source>
        <dbReference type="EMBL" id="MBM3330547.1"/>
    </source>
</evidence>
<dbReference type="InterPro" id="IPR002933">
    <property type="entry name" value="Peptidase_M20"/>
</dbReference>
<protein>
    <submittedName>
        <fullName evidence="3">Amidohydrolase</fullName>
    </submittedName>
</protein>
<dbReference type="PIRSF" id="PIRSF005962">
    <property type="entry name" value="Pept_M20D_amidohydro"/>
    <property type="match status" value="1"/>
</dbReference>
<feature type="binding site" evidence="1">
    <location>
        <position position="103"/>
    </location>
    <ligand>
        <name>Mn(2+)</name>
        <dbReference type="ChEBI" id="CHEBI:29035"/>
        <label>2</label>
    </ligand>
</feature>
<dbReference type="InterPro" id="IPR036264">
    <property type="entry name" value="Bact_exopeptidase_dim_dom"/>
</dbReference>
<proteinExistence type="predicted"/>
<dbReference type="GO" id="GO:0016787">
    <property type="term" value="F:hydrolase activity"/>
    <property type="evidence" value="ECO:0007669"/>
    <property type="project" value="InterPro"/>
</dbReference>
<dbReference type="InterPro" id="IPR011650">
    <property type="entry name" value="Peptidase_M20_dimer"/>
</dbReference>
<dbReference type="NCBIfam" id="TIGR01891">
    <property type="entry name" value="amidohydrolases"/>
    <property type="match status" value="1"/>
</dbReference>